<evidence type="ECO:0000256" key="1">
    <source>
        <dbReference type="SAM" id="MobiDB-lite"/>
    </source>
</evidence>
<organism evidence="2 3">
    <name type="scientific">Azotobacter beijerinckii</name>
    <dbReference type="NCBI Taxonomy" id="170623"/>
    <lineage>
        <taxon>Bacteria</taxon>
        <taxon>Pseudomonadati</taxon>
        <taxon>Pseudomonadota</taxon>
        <taxon>Gammaproteobacteria</taxon>
        <taxon>Pseudomonadales</taxon>
        <taxon>Pseudomonadaceae</taxon>
        <taxon>Azotobacter</taxon>
    </lineage>
</organism>
<reference evidence="2 3" key="1">
    <citation type="submission" date="2016-10" db="EMBL/GenBank/DDBJ databases">
        <authorList>
            <person name="de Groot N.N."/>
        </authorList>
    </citation>
    <scope>NUCLEOTIDE SEQUENCE [LARGE SCALE GENOMIC DNA]</scope>
    <source>
        <strain evidence="2 3">DSM 1041</strain>
    </source>
</reference>
<feature type="region of interest" description="Disordered" evidence="1">
    <location>
        <begin position="152"/>
        <end position="185"/>
    </location>
</feature>
<accession>A0A1H6YRD7</accession>
<dbReference type="EMBL" id="FNYO01000099">
    <property type="protein sequence ID" value="SEJ42394.1"/>
    <property type="molecule type" value="Genomic_DNA"/>
</dbReference>
<gene>
    <name evidence="2" type="ORF">SAMN04244579_04298</name>
</gene>
<evidence type="ECO:0000313" key="2">
    <source>
        <dbReference type="EMBL" id="SEJ42394.1"/>
    </source>
</evidence>
<evidence type="ECO:0000313" key="3">
    <source>
        <dbReference type="Proteomes" id="UP000199005"/>
    </source>
</evidence>
<dbReference type="Proteomes" id="UP000199005">
    <property type="component" value="Unassembled WGS sequence"/>
</dbReference>
<dbReference type="AlphaFoldDB" id="A0A1H6YRD7"/>
<proteinExistence type="predicted"/>
<name>A0A1H6YRD7_9GAMM</name>
<protein>
    <submittedName>
        <fullName evidence="2">Uncharacterized protein</fullName>
    </submittedName>
</protein>
<sequence length="205" mass="22310">MRDAVLGRFERQAPASVMAPLALERAMPAAWVDEVFEAHRQRQYPRELLFSTVVELMSLVSSGLRPSLHAAARRRTPDGQPARMPGHSLVVYDPDLDLVTDLAACEDAYESERTGVQLWMADRHFCIRTILQSFQQARARFHRAPGCRASVHRSSGTLARPGQGGNRLGTRTGHPGGEGSGALTPHRAVLGAADGVGRVRALAVE</sequence>